<name>A0ABY6K4Y0_9ARAC</name>
<dbReference type="PANTHER" id="PTHR45823">
    <property type="entry name" value="T-SNARE COILED-COIL HOMOLOGY DOMAIN-CONTAINING PROTEIN"/>
    <property type="match status" value="1"/>
</dbReference>
<keyword evidence="2" id="KW-1185">Reference proteome</keyword>
<reference evidence="1 2" key="1">
    <citation type="submission" date="2022-01" db="EMBL/GenBank/DDBJ databases">
        <title>A chromosomal length assembly of Cordylochernes scorpioides.</title>
        <authorList>
            <person name="Zeh D."/>
            <person name="Zeh J."/>
        </authorList>
    </citation>
    <scope>NUCLEOTIDE SEQUENCE [LARGE SCALE GENOMIC DNA]</scope>
    <source>
        <strain evidence="1">IN4F17</strain>
        <tissue evidence="1">Whole Body</tissue>
    </source>
</reference>
<evidence type="ECO:0000313" key="1">
    <source>
        <dbReference type="EMBL" id="UYV63921.1"/>
    </source>
</evidence>
<organism evidence="1 2">
    <name type="scientific">Cordylochernes scorpioides</name>
    <dbReference type="NCBI Taxonomy" id="51811"/>
    <lineage>
        <taxon>Eukaryota</taxon>
        <taxon>Metazoa</taxon>
        <taxon>Ecdysozoa</taxon>
        <taxon>Arthropoda</taxon>
        <taxon>Chelicerata</taxon>
        <taxon>Arachnida</taxon>
        <taxon>Pseudoscorpiones</taxon>
        <taxon>Cheliferoidea</taxon>
        <taxon>Chernetidae</taxon>
        <taxon>Cordylochernes</taxon>
    </lineage>
</organism>
<accession>A0ABY6K4Y0</accession>
<sequence length="345" mass="40141">MLRKAYMYIMEIMLGDDNDLEDEKEGVEKYHPNWRKVDLTDFLHPQMKEGGGSSGNESTQSFQEIAKACRLPKLELQQYYRSCLGWLGWQLLDLVIEYTKRKTLYLEDLYDRIESHLRSLEASSERNAAFLYPLVESRMLEELLKSQMISKFTKLRIKSEIIATTMPERKLWHRRALEENLSRGFEVQCSSKEALSRKFEQQSASLREVSQQLEPLNTRILGVGSYNGLSIWLGPFLTKYHQLQGKISNLRWHRSSTTFRPQFEVIARVNRWSDIEMAVALHGPVAEILETIPVEQQLVYGGLVDSLSGKYGMENYQQLHAVRFRTNIKTEGNPLQEVSNDLQRL</sequence>
<dbReference type="Proteomes" id="UP001235939">
    <property type="component" value="Chromosome 02"/>
</dbReference>
<proteinExistence type="predicted"/>
<evidence type="ECO:0000313" key="2">
    <source>
        <dbReference type="Proteomes" id="UP001235939"/>
    </source>
</evidence>
<dbReference type="PANTHER" id="PTHR45823:SF1">
    <property type="entry name" value="T-SNARE COILED-COIL HOMOLOGY DOMAIN-CONTAINING PROTEIN"/>
    <property type="match status" value="1"/>
</dbReference>
<dbReference type="EMBL" id="CP092864">
    <property type="protein sequence ID" value="UYV63921.1"/>
    <property type="molecule type" value="Genomic_DNA"/>
</dbReference>
<gene>
    <name evidence="1" type="ORF">LAZ67_2006016</name>
</gene>
<protein>
    <submittedName>
        <fullName evidence="1">Uncharacterized protein</fullName>
    </submittedName>
</protein>